<feature type="transmembrane region" description="Helical" evidence="1">
    <location>
        <begin position="69"/>
        <end position="89"/>
    </location>
</feature>
<sequence>MKEIVNSIAETIKNRLTNPVYGTFVISWIIFHWNFIFSILFLSEDKILETTGLLKNDYLVYRFFSLTDWYLYVSWLAPFLLTWIIIWKLPEWILIRAYKKNEEYETEKIIIKIIEERKIEEEKTKYEKEIVKKTKVVAEKKEEEKKIKNIDPTMEWGEELKNITQNPLIVQAIQNGVRAIYQTNGEFTTRAERGGMSITYIQPDFLSRLDTLGLIEITKGTYGSKMNFTNKGKFFVRELQNQSKIQ</sequence>
<name>A0A1G2TY63_9BACT</name>
<gene>
    <name evidence="2" type="ORF">A3A96_02080</name>
</gene>
<organism evidence="2 3">
    <name type="scientific">Candidatus Zambryskibacteria bacterium RIFCSPLOWO2_01_FULL_39_39</name>
    <dbReference type="NCBI Taxonomy" id="1802758"/>
    <lineage>
        <taxon>Bacteria</taxon>
        <taxon>Candidatus Zambryskiibacteriota</taxon>
    </lineage>
</organism>
<accession>A0A1G2TY63</accession>
<feature type="transmembrane region" description="Helical" evidence="1">
    <location>
        <begin position="20"/>
        <end position="42"/>
    </location>
</feature>
<dbReference type="AlphaFoldDB" id="A0A1G2TY63"/>
<keyword evidence="1" id="KW-0472">Membrane</keyword>
<evidence type="ECO:0000313" key="3">
    <source>
        <dbReference type="Proteomes" id="UP000177707"/>
    </source>
</evidence>
<comment type="caution">
    <text evidence="2">The sequence shown here is derived from an EMBL/GenBank/DDBJ whole genome shotgun (WGS) entry which is preliminary data.</text>
</comment>
<evidence type="ECO:0000256" key="1">
    <source>
        <dbReference type="SAM" id="Phobius"/>
    </source>
</evidence>
<dbReference type="EMBL" id="MHWB01000012">
    <property type="protein sequence ID" value="OHB01512.1"/>
    <property type="molecule type" value="Genomic_DNA"/>
</dbReference>
<keyword evidence="1" id="KW-1133">Transmembrane helix</keyword>
<reference evidence="2 3" key="1">
    <citation type="journal article" date="2016" name="Nat. Commun.">
        <title>Thousands of microbial genomes shed light on interconnected biogeochemical processes in an aquifer system.</title>
        <authorList>
            <person name="Anantharaman K."/>
            <person name="Brown C.T."/>
            <person name="Hug L.A."/>
            <person name="Sharon I."/>
            <person name="Castelle C.J."/>
            <person name="Probst A.J."/>
            <person name="Thomas B.C."/>
            <person name="Singh A."/>
            <person name="Wilkins M.J."/>
            <person name="Karaoz U."/>
            <person name="Brodie E.L."/>
            <person name="Williams K.H."/>
            <person name="Hubbard S.S."/>
            <person name="Banfield J.F."/>
        </authorList>
    </citation>
    <scope>NUCLEOTIDE SEQUENCE [LARGE SCALE GENOMIC DNA]</scope>
</reference>
<evidence type="ECO:0000313" key="2">
    <source>
        <dbReference type="EMBL" id="OHB01512.1"/>
    </source>
</evidence>
<protein>
    <submittedName>
        <fullName evidence="2">Uncharacterized protein</fullName>
    </submittedName>
</protein>
<dbReference type="Proteomes" id="UP000177707">
    <property type="component" value="Unassembled WGS sequence"/>
</dbReference>
<keyword evidence="1" id="KW-0812">Transmembrane</keyword>
<dbReference type="STRING" id="1802758.A3A96_02080"/>
<proteinExistence type="predicted"/>